<dbReference type="Gene3D" id="3.40.50.300">
    <property type="entry name" value="P-loop containing nucleotide triphosphate hydrolases"/>
    <property type="match status" value="2"/>
</dbReference>
<dbReference type="PROSITE" id="PS51192">
    <property type="entry name" value="HELICASE_ATP_BIND_1"/>
    <property type="match status" value="1"/>
</dbReference>
<dbReference type="HAMAP" id="MF_00983">
    <property type="entry name" value="PriA"/>
    <property type="match status" value="1"/>
</dbReference>
<keyword evidence="3 12" id="KW-0479">Metal-binding</keyword>
<dbReference type="FunFam" id="3.40.50.300:FF:000489">
    <property type="entry name" value="Primosome assembly protein PriA"/>
    <property type="match status" value="1"/>
</dbReference>
<comment type="function">
    <text evidence="12">Initiates the restart of stalled replication forks, which reloads the replicative helicase on sites other than the origin of replication. Recognizes and binds to abandoned replication forks and remodels them to uncover a helicase loading site. Promotes assembly of the primosome at these replication forks.</text>
</comment>
<dbReference type="CDD" id="cd18804">
    <property type="entry name" value="SF2_C_priA"/>
    <property type="match status" value="1"/>
</dbReference>
<dbReference type="GO" id="GO:1990077">
    <property type="term" value="C:primosome complex"/>
    <property type="evidence" value="ECO:0007669"/>
    <property type="project" value="UniProtKB-UniRule"/>
</dbReference>
<dbReference type="EMBL" id="JAHCVJ010000005">
    <property type="protein sequence ID" value="MBT0665196.1"/>
    <property type="molecule type" value="Genomic_DNA"/>
</dbReference>
<dbReference type="InterPro" id="IPR041222">
    <property type="entry name" value="PriA_3primeBD"/>
</dbReference>
<dbReference type="GO" id="GO:0006269">
    <property type="term" value="P:DNA replication, synthesis of primer"/>
    <property type="evidence" value="ECO:0007669"/>
    <property type="project" value="UniProtKB-KW"/>
</dbReference>
<dbReference type="GO" id="GO:0005524">
    <property type="term" value="F:ATP binding"/>
    <property type="evidence" value="ECO:0007669"/>
    <property type="project" value="UniProtKB-UniRule"/>
</dbReference>
<keyword evidence="5 12" id="KW-0378">Hydrolase</keyword>
<evidence type="ECO:0000256" key="11">
    <source>
        <dbReference type="ARBA" id="ARBA00048988"/>
    </source>
</evidence>
<feature type="binding site" evidence="12">
    <location>
        <position position="496"/>
    </location>
    <ligand>
        <name>Zn(2+)</name>
        <dbReference type="ChEBI" id="CHEBI:29105"/>
        <label>1</label>
    </ligand>
</feature>
<dbReference type="GO" id="GO:0006270">
    <property type="term" value="P:DNA replication initiation"/>
    <property type="evidence" value="ECO:0007669"/>
    <property type="project" value="TreeGrafter"/>
</dbReference>
<dbReference type="InterPro" id="IPR011545">
    <property type="entry name" value="DEAD/DEAH_box_helicase_dom"/>
</dbReference>
<dbReference type="AlphaFoldDB" id="A0AAW4LA48"/>
<feature type="binding site" evidence="12">
    <location>
        <position position="486"/>
    </location>
    <ligand>
        <name>Zn(2+)</name>
        <dbReference type="ChEBI" id="CHEBI:29105"/>
        <label>2</label>
    </ligand>
</feature>
<keyword evidence="7 12" id="KW-0862">Zinc</keyword>
<dbReference type="GO" id="GO:0006310">
    <property type="term" value="P:DNA recombination"/>
    <property type="evidence" value="ECO:0007669"/>
    <property type="project" value="InterPro"/>
</dbReference>
<feature type="binding site" evidence="12">
    <location>
        <position position="499"/>
    </location>
    <ligand>
        <name>Zn(2+)</name>
        <dbReference type="ChEBI" id="CHEBI:29105"/>
        <label>1</label>
    </ligand>
</feature>
<dbReference type="PANTHER" id="PTHR30580:SF0">
    <property type="entry name" value="PRIMOSOMAL PROTEIN N"/>
    <property type="match status" value="1"/>
</dbReference>
<evidence type="ECO:0000256" key="1">
    <source>
        <dbReference type="ARBA" id="ARBA00022515"/>
    </source>
</evidence>
<dbReference type="FunFam" id="3.40.1440.60:FF:000001">
    <property type="entry name" value="Primosomal protein N"/>
    <property type="match status" value="1"/>
</dbReference>
<keyword evidence="1 12" id="KW-0639">Primosome</keyword>
<dbReference type="PROSITE" id="PS51194">
    <property type="entry name" value="HELICASE_CTER"/>
    <property type="match status" value="1"/>
</dbReference>
<keyword evidence="16" id="KW-1185">Reference proteome</keyword>
<feature type="binding site" evidence="12">
    <location>
        <position position="456"/>
    </location>
    <ligand>
        <name>Zn(2+)</name>
        <dbReference type="ChEBI" id="CHEBI:29105"/>
        <label>1</label>
    </ligand>
</feature>
<evidence type="ECO:0000256" key="7">
    <source>
        <dbReference type="ARBA" id="ARBA00022833"/>
    </source>
</evidence>
<dbReference type="Gene3D" id="3.40.1440.60">
    <property type="entry name" value="PriA, 3(prime) DNA-binding domain"/>
    <property type="match status" value="1"/>
</dbReference>
<dbReference type="InterPro" id="IPR042115">
    <property type="entry name" value="PriA_3primeBD_sf"/>
</dbReference>
<dbReference type="InterPro" id="IPR040498">
    <property type="entry name" value="PriA_CRR"/>
</dbReference>
<feature type="binding site" evidence="12">
    <location>
        <position position="465"/>
    </location>
    <ligand>
        <name>Zn(2+)</name>
        <dbReference type="ChEBI" id="CHEBI:29105"/>
        <label>2</label>
    </ligand>
</feature>
<dbReference type="PANTHER" id="PTHR30580">
    <property type="entry name" value="PRIMOSOMAL PROTEIN N"/>
    <property type="match status" value="1"/>
</dbReference>
<evidence type="ECO:0000259" key="14">
    <source>
        <dbReference type="PROSITE" id="PS51194"/>
    </source>
</evidence>
<dbReference type="Pfam" id="PF18319">
    <property type="entry name" value="Zn_ribbon_PriA"/>
    <property type="match status" value="1"/>
</dbReference>
<dbReference type="Pfam" id="PF00270">
    <property type="entry name" value="DEAD"/>
    <property type="match status" value="1"/>
</dbReference>
<gene>
    <name evidence="12 15" type="primary">priA</name>
    <name evidence="15" type="ORF">KI809_12890</name>
</gene>
<comment type="caution">
    <text evidence="15">The sequence shown here is derived from an EMBL/GenBank/DDBJ whole genome shotgun (WGS) entry which is preliminary data.</text>
</comment>
<evidence type="ECO:0000256" key="2">
    <source>
        <dbReference type="ARBA" id="ARBA00022705"/>
    </source>
</evidence>
<dbReference type="Pfam" id="PF18074">
    <property type="entry name" value="PriA_C"/>
    <property type="match status" value="1"/>
</dbReference>
<dbReference type="InterPro" id="IPR014001">
    <property type="entry name" value="Helicase_ATP-bd"/>
</dbReference>
<dbReference type="InterPro" id="IPR001650">
    <property type="entry name" value="Helicase_C-like"/>
</dbReference>
<comment type="cofactor">
    <cofactor evidence="12">
        <name>Zn(2+)</name>
        <dbReference type="ChEBI" id="CHEBI:29105"/>
    </cofactor>
    <text evidence="12">Binds 2 zinc ions per subunit.</text>
</comment>
<keyword evidence="6 12" id="KW-0347">Helicase</keyword>
<dbReference type="GO" id="GO:0006302">
    <property type="term" value="P:double-strand break repair"/>
    <property type="evidence" value="ECO:0007669"/>
    <property type="project" value="InterPro"/>
</dbReference>
<dbReference type="SMART" id="SM00490">
    <property type="entry name" value="HELICc"/>
    <property type="match status" value="1"/>
</dbReference>
<dbReference type="InterPro" id="IPR027417">
    <property type="entry name" value="P-loop_NTPase"/>
</dbReference>
<comment type="catalytic activity">
    <reaction evidence="12">
        <text>Couples ATP hydrolysis with the unwinding of duplex DNA by translocating in the 3'-5' direction.</text>
        <dbReference type="EC" id="5.6.2.4"/>
    </reaction>
</comment>
<feature type="domain" description="Helicase ATP-binding" evidence="13">
    <location>
        <begin position="232"/>
        <end position="398"/>
    </location>
</feature>
<dbReference type="GO" id="GO:0008270">
    <property type="term" value="F:zinc ion binding"/>
    <property type="evidence" value="ECO:0007669"/>
    <property type="project" value="UniProtKB-UniRule"/>
</dbReference>
<dbReference type="Proteomes" id="UP000811899">
    <property type="component" value="Unassembled WGS sequence"/>
</dbReference>
<evidence type="ECO:0000256" key="5">
    <source>
        <dbReference type="ARBA" id="ARBA00022801"/>
    </source>
</evidence>
<evidence type="ECO:0000256" key="12">
    <source>
        <dbReference type="HAMAP-Rule" id="MF_00983"/>
    </source>
</evidence>
<feature type="domain" description="Helicase C-terminal" evidence="14">
    <location>
        <begin position="491"/>
        <end position="645"/>
    </location>
</feature>
<keyword evidence="8 12" id="KW-0067">ATP-binding</keyword>
<keyword evidence="9 12" id="KW-0238">DNA-binding</keyword>
<accession>A0AAW4LA48</accession>
<feature type="binding site" evidence="12">
    <location>
        <position position="468"/>
    </location>
    <ligand>
        <name>Zn(2+)</name>
        <dbReference type="ChEBI" id="CHEBI:29105"/>
        <label>2</label>
    </ligand>
</feature>
<dbReference type="InterPro" id="IPR041236">
    <property type="entry name" value="PriA_C"/>
</dbReference>
<evidence type="ECO:0000256" key="4">
    <source>
        <dbReference type="ARBA" id="ARBA00022741"/>
    </source>
</evidence>
<comment type="catalytic activity">
    <reaction evidence="11 12">
        <text>ATP + H2O = ADP + phosphate + H(+)</text>
        <dbReference type="Rhea" id="RHEA:13065"/>
        <dbReference type="ChEBI" id="CHEBI:15377"/>
        <dbReference type="ChEBI" id="CHEBI:15378"/>
        <dbReference type="ChEBI" id="CHEBI:30616"/>
        <dbReference type="ChEBI" id="CHEBI:43474"/>
        <dbReference type="ChEBI" id="CHEBI:456216"/>
        <dbReference type="EC" id="5.6.2.4"/>
    </reaction>
</comment>
<dbReference type="SMART" id="SM00487">
    <property type="entry name" value="DEXDc"/>
    <property type="match status" value="1"/>
</dbReference>
<keyword evidence="2 12" id="KW-0235">DNA replication</keyword>
<feature type="binding site" evidence="12">
    <location>
        <position position="483"/>
    </location>
    <ligand>
        <name>Zn(2+)</name>
        <dbReference type="ChEBI" id="CHEBI:29105"/>
        <label>2</label>
    </ligand>
</feature>
<dbReference type="SUPFAM" id="SSF52540">
    <property type="entry name" value="P-loop containing nucleoside triphosphate hydrolases"/>
    <property type="match status" value="1"/>
</dbReference>
<dbReference type="NCBIfam" id="TIGR00595">
    <property type="entry name" value="priA"/>
    <property type="match status" value="1"/>
</dbReference>
<evidence type="ECO:0000256" key="10">
    <source>
        <dbReference type="ARBA" id="ARBA00023235"/>
    </source>
</evidence>
<dbReference type="GO" id="GO:0003677">
    <property type="term" value="F:DNA binding"/>
    <property type="evidence" value="ECO:0007669"/>
    <property type="project" value="UniProtKB-UniRule"/>
</dbReference>
<evidence type="ECO:0000313" key="15">
    <source>
        <dbReference type="EMBL" id="MBT0665196.1"/>
    </source>
</evidence>
<reference evidence="15 16" key="1">
    <citation type="submission" date="2021-05" db="EMBL/GenBank/DDBJ databases">
        <title>The draft genome of Geobacter pelophilus DSM 12255.</title>
        <authorList>
            <person name="Xu Z."/>
            <person name="Masuda Y."/>
            <person name="Itoh H."/>
            <person name="Senoo K."/>
        </authorList>
    </citation>
    <scope>NUCLEOTIDE SEQUENCE [LARGE SCALE GENOMIC DNA]</scope>
    <source>
        <strain evidence="15 16">DSM 12255</strain>
    </source>
</reference>
<comment type="subunit">
    <text evidence="12">Component of the replication restart primosome.</text>
</comment>
<evidence type="ECO:0000313" key="16">
    <source>
        <dbReference type="Proteomes" id="UP000811899"/>
    </source>
</evidence>
<evidence type="ECO:0000256" key="8">
    <source>
        <dbReference type="ARBA" id="ARBA00022840"/>
    </source>
</evidence>
<evidence type="ECO:0000259" key="13">
    <source>
        <dbReference type="PROSITE" id="PS51192"/>
    </source>
</evidence>
<keyword evidence="4 12" id="KW-0547">Nucleotide-binding</keyword>
<dbReference type="Pfam" id="PF17764">
    <property type="entry name" value="PriA_3primeBD"/>
    <property type="match status" value="1"/>
</dbReference>
<feature type="binding site" evidence="12">
    <location>
        <position position="459"/>
    </location>
    <ligand>
        <name>Zn(2+)</name>
        <dbReference type="ChEBI" id="CHEBI:29105"/>
        <label>1</label>
    </ligand>
</feature>
<dbReference type="EC" id="5.6.2.4" evidence="12"/>
<dbReference type="InterPro" id="IPR005259">
    <property type="entry name" value="PriA"/>
</dbReference>
<dbReference type="GO" id="GO:0016787">
    <property type="term" value="F:hydrolase activity"/>
    <property type="evidence" value="ECO:0007669"/>
    <property type="project" value="UniProtKB-KW"/>
</dbReference>
<sequence length="751" mass="82394">MLNPPVIIEAVVPLYLDAVYNYIVPADLGTIKVGMRVLVPFGKRTLTAYTVKTGADPVANLKEVIAILDREPLFTSTELDFFRWAASYYMHPLGEVLKTALPGGINIIGKKQQAVLADGTIVCDEVLSGGRTIKQETFYRLAPLQPQCRPLQGRKLATVELVLATGEMPALQLRRATNIDAAGLRYLVENGWLTAETREVYRDPFRDLPTTPDTPPALTADQELAVCRLQDSLNQGKFSSFLLHGVTGSGKTEVYLQAISHALAQARSALVLVPEIALTPQLVRRFRSRFGSGIAVLHSGLTPGERFDEWRRIRRGEAAIVIGARSAVFAPLENIGIIVVDEEHEASYKQGDGFRYNARDLALVRGKMENSCVVLGSATPQVVTWHAAQTGKIGLIELPKRVRDLPMPETVLIEMRSKKGGAFSTELVTAMEETLASGGQTLLFLNRRGYATYLVCQDCGHTFRCPNCAVSLTHHRSKNRHYCHYCDYSIPAPSLCPACNGSDIVLLGRGTEKVEDEVLELLPSARIARMDKDTTGGRGGHSRILTQVENRQIDILVGTQMVAKGHDFPGVTLVGVISVDASLNLPDFRSAERTFQLLTQVSGRAGRGTQPGRVLVQTMAPDNYAITSAINYDCKGFCEQELKFRAELDYPPFSFLALIELSSTSEAAVNKSAQKAAAELSQQKRALHGRVNILGPAAAPLAVLRGRHRRQILLKAKHRNDLHQLLKSTKEALDLPSNVRLTIDIDPLDML</sequence>
<organism evidence="15 16">
    <name type="scientific">Geoanaerobacter pelophilus</name>
    <dbReference type="NCBI Taxonomy" id="60036"/>
    <lineage>
        <taxon>Bacteria</taxon>
        <taxon>Pseudomonadati</taxon>
        <taxon>Thermodesulfobacteriota</taxon>
        <taxon>Desulfuromonadia</taxon>
        <taxon>Geobacterales</taxon>
        <taxon>Geobacteraceae</taxon>
        <taxon>Geoanaerobacter</taxon>
    </lineage>
</organism>
<dbReference type="RefSeq" id="WP_214171970.1">
    <property type="nucleotide sequence ID" value="NZ_JAHCVJ010000005.1"/>
</dbReference>
<name>A0AAW4LA48_9BACT</name>
<proteinExistence type="inferred from homology"/>
<evidence type="ECO:0000256" key="3">
    <source>
        <dbReference type="ARBA" id="ARBA00022723"/>
    </source>
</evidence>
<dbReference type="CDD" id="cd17929">
    <property type="entry name" value="DEXHc_priA"/>
    <property type="match status" value="1"/>
</dbReference>
<keyword evidence="10 12" id="KW-0413">Isomerase</keyword>
<comment type="similarity">
    <text evidence="12">Belongs to the helicase family. PriA subfamily.</text>
</comment>
<evidence type="ECO:0000256" key="6">
    <source>
        <dbReference type="ARBA" id="ARBA00022806"/>
    </source>
</evidence>
<dbReference type="Pfam" id="PF00271">
    <property type="entry name" value="Helicase_C"/>
    <property type="match status" value="1"/>
</dbReference>
<dbReference type="GO" id="GO:0043138">
    <property type="term" value="F:3'-5' DNA helicase activity"/>
    <property type="evidence" value="ECO:0007669"/>
    <property type="project" value="UniProtKB-EC"/>
</dbReference>
<protein>
    <recommendedName>
        <fullName evidence="12">Replication restart protein PriA</fullName>
    </recommendedName>
    <alternativeName>
        <fullName evidence="12">ATP-dependent DNA helicase PriA</fullName>
        <ecNumber evidence="12">5.6.2.4</ecNumber>
    </alternativeName>
    <alternativeName>
        <fullName evidence="12">DNA 3'-5' helicase PriA</fullName>
    </alternativeName>
</protein>
<evidence type="ECO:0000256" key="9">
    <source>
        <dbReference type="ARBA" id="ARBA00023125"/>
    </source>
</evidence>